<reference evidence="7" key="1">
    <citation type="submission" date="2023-03" db="EMBL/GenBank/DDBJ databases">
        <title>Massive genome expansion in bonnet fungi (Mycena s.s.) driven by repeated elements and novel gene families across ecological guilds.</title>
        <authorList>
            <consortium name="Lawrence Berkeley National Laboratory"/>
            <person name="Harder C.B."/>
            <person name="Miyauchi S."/>
            <person name="Viragh M."/>
            <person name="Kuo A."/>
            <person name="Thoen E."/>
            <person name="Andreopoulos B."/>
            <person name="Lu D."/>
            <person name="Skrede I."/>
            <person name="Drula E."/>
            <person name="Henrissat B."/>
            <person name="Morin E."/>
            <person name="Kohler A."/>
            <person name="Barry K."/>
            <person name="LaButti K."/>
            <person name="Morin E."/>
            <person name="Salamov A."/>
            <person name="Lipzen A."/>
            <person name="Mereny Z."/>
            <person name="Hegedus B."/>
            <person name="Baldrian P."/>
            <person name="Stursova M."/>
            <person name="Weitz H."/>
            <person name="Taylor A."/>
            <person name="Grigoriev I.V."/>
            <person name="Nagy L.G."/>
            <person name="Martin F."/>
            <person name="Kauserud H."/>
        </authorList>
    </citation>
    <scope>NUCLEOTIDE SEQUENCE</scope>
    <source>
        <strain evidence="7">9284</strain>
    </source>
</reference>
<organism evidence="7 8">
    <name type="scientific">Roridomyces roridus</name>
    <dbReference type="NCBI Taxonomy" id="1738132"/>
    <lineage>
        <taxon>Eukaryota</taxon>
        <taxon>Fungi</taxon>
        <taxon>Dikarya</taxon>
        <taxon>Basidiomycota</taxon>
        <taxon>Agaricomycotina</taxon>
        <taxon>Agaricomycetes</taxon>
        <taxon>Agaricomycetidae</taxon>
        <taxon>Agaricales</taxon>
        <taxon>Marasmiineae</taxon>
        <taxon>Mycenaceae</taxon>
        <taxon>Roridomyces</taxon>
    </lineage>
</organism>
<keyword evidence="8" id="KW-1185">Reference proteome</keyword>
<dbReference type="SMART" id="SM00490">
    <property type="entry name" value="HELICc"/>
    <property type="match status" value="1"/>
</dbReference>
<dbReference type="InterPro" id="IPR000330">
    <property type="entry name" value="SNF2_N"/>
</dbReference>
<dbReference type="PROSITE" id="PS51192">
    <property type="entry name" value="HELICASE_ATP_BIND_1"/>
    <property type="match status" value="1"/>
</dbReference>
<dbReference type="InterPro" id="IPR038718">
    <property type="entry name" value="SNF2-like_sf"/>
</dbReference>
<dbReference type="InterPro" id="IPR050628">
    <property type="entry name" value="SNF2_RAD54_helicase_TF"/>
</dbReference>
<dbReference type="SUPFAM" id="SSF52540">
    <property type="entry name" value="P-loop containing nucleoside triphosphate hydrolases"/>
    <property type="match status" value="2"/>
</dbReference>
<dbReference type="GO" id="GO:0008094">
    <property type="term" value="F:ATP-dependent activity, acting on DNA"/>
    <property type="evidence" value="ECO:0007669"/>
    <property type="project" value="TreeGrafter"/>
</dbReference>
<dbReference type="GO" id="GO:0005634">
    <property type="term" value="C:nucleus"/>
    <property type="evidence" value="ECO:0007669"/>
    <property type="project" value="TreeGrafter"/>
</dbReference>
<dbReference type="Proteomes" id="UP001221142">
    <property type="component" value="Unassembled WGS sequence"/>
</dbReference>
<evidence type="ECO:0000256" key="1">
    <source>
        <dbReference type="ARBA" id="ARBA00022741"/>
    </source>
</evidence>
<dbReference type="EMBL" id="JARKIF010000033">
    <property type="protein sequence ID" value="KAJ7611167.1"/>
    <property type="molecule type" value="Genomic_DNA"/>
</dbReference>
<evidence type="ECO:0000259" key="5">
    <source>
        <dbReference type="PROSITE" id="PS51192"/>
    </source>
</evidence>
<dbReference type="GO" id="GO:0006281">
    <property type="term" value="P:DNA repair"/>
    <property type="evidence" value="ECO:0007669"/>
    <property type="project" value="TreeGrafter"/>
</dbReference>
<feature type="signal peptide" evidence="4">
    <location>
        <begin position="1"/>
        <end position="18"/>
    </location>
</feature>
<feature type="domain" description="Helicase ATP-binding" evidence="5">
    <location>
        <begin position="100"/>
        <end position="264"/>
    </location>
</feature>
<dbReference type="SMART" id="SM00487">
    <property type="entry name" value="DEXDc"/>
    <property type="match status" value="1"/>
</dbReference>
<comment type="caution">
    <text evidence="7">The sequence shown here is derived from an EMBL/GenBank/DDBJ whole genome shotgun (WGS) entry which is preliminary data.</text>
</comment>
<keyword evidence="3" id="KW-0067">ATP-binding</keyword>
<proteinExistence type="predicted"/>
<dbReference type="Gene3D" id="3.40.50.10810">
    <property type="entry name" value="Tandem AAA-ATPase domain"/>
    <property type="match status" value="1"/>
</dbReference>
<dbReference type="Pfam" id="PF00176">
    <property type="entry name" value="SNF2-rel_dom"/>
    <property type="match status" value="1"/>
</dbReference>
<dbReference type="InterPro" id="IPR027417">
    <property type="entry name" value="P-loop_NTPase"/>
</dbReference>
<accession>A0AAD7FC11</accession>
<gene>
    <name evidence="7" type="ORF">FB45DRAFT_1119763</name>
</gene>
<dbReference type="CDD" id="cd18793">
    <property type="entry name" value="SF2_C_SNF"/>
    <property type="match status" value="1"/>
</dbReference>
<dbReference type="InterPro" id="IPR001650">
    <property type="entry name" value="Helicase_C-like"/>
</dbReference>
<feature type="domain" description="Helicase C-terminal" evidence="6">
    <location>
        <begin position="436"/>
        <end position="591"/>
    </location>
</feature>
<evidence type="ECO:0000259" key="6">
    <source>
        <dbReference type="PROSITE" id="PS51194"/>
    </source>
</evidence>
<dbReference type="Pfam" id="PF00271">
    <property type="entry name" value="Helicase_C"/>
    <property type="match status" value="1"/>
</dbReference>
<dbReference type="PANTHER" id="PTHR45626">
    <property type="entry name" value="TRANSCRIPTION TERMINATION FACTOR 2-RELATED"/>
    <property type="match status" value="1"/>
</dbReference>
<evidence type="ECO:0000313" key="7">
    <source>
        <dbReference type="EMBL" id="KAJ7611167.1"/>
    </source>
</evidence>
<dbReference type="GO" id="GO:0005524">
    <property type="term" value="F:ATP binding"/>
    <property type="evidence" value="ECO:0007669"/>
    <property type="project" value="UniProtKB-KW"/>
</dbReference>
<name>A0AAD7FC11_9AGAR</name>
<evidence type="ECO:0000256" key="4">
    <source>
        <dbReference type="SAM" id="SignalP"/>
    </source>
</evidence>
<feature type="chain" id="PRO_5042021863" evidence="4">
    <location>
        <begin position="19"/>
        <end position="596"/>
    </location>
</feature>
<sequence length="596" mass="66825">MTSLIRWALSFFIAVDEPADVDEPSRPIYPDLSSEKWTLREQESVRYLSRELTKSLSIRISEPPRPRRTPLIIRKGAGLAVFENGKPLHPYQATDVERLLDREAKGLSPILGYTMGLGKTPTAIALICSNPAKTGSGTFRTTIVIVPNVGTMAHWVTQVKIFAPNLSVVQYHGPRKRQMDPCTADITYAAYTSKVNGDAQQFSLFLGTFHRVVLDEAHNIRNPDSAVAKASWALKKTHALCLTGTVAQNTIKDLFSLFKFLNISGGKGLNDQVTFNELITAPFRRGEKIKSTRLLVEVLKDCLIYRPKDSEGPLELRLPTLHEPAVVRVQLTQAEREVYAYIGHVHKFRSAWAKLIRLRQAVDHPALLTKALHKGDVGPKPDDTSDLMRHMLDNSLEDPQSVIQKDIPVEIKTLPAELQRYAEIFETKYDSSKLRAVWEILSSIADGEKTIIFSHFLTSIDMLGEMLTRRDVPYARYDGRMSPSERVSSLERISTDPGCKVLLLSIMAGGVGLDIQACNHVVLMDPWWNPYVEEQAISRAHRIGQARDVRVYRLVVDDSVEESIVKTQDRKREEIGGLLSLCAIPSVKEMRGWVGG</sequence>
<keyword evidence="2 7" id="KW-0378">Hydrolase</keyword>
<dbReference type="InterPro" id="IPR014001">
    <property type="entry name" value="Helicase_ATP-bd"/>
</dbReference>
<keyword evidence="1" id="KW-0547">Nucleotide-binding</keyword>
<dbReference type="AlphaFoldDB" id="A0AAD7FC11"/>
<protein>
    <submittedName>
        <fullName evidence="7">P-loop containing nucleoside triphosphate hydrolase protein</fullName>
    </submittedName>
</protein>
<dbReference type="InterPro" id="IPR049730">
    <property type="entry name" value="SNF2/RAD54-like_C"/>
</dbReference>
<keyword evidence="4" id="KW-0732">Signal</keyword>
<evidence type="ECO:0000313" key="8">
    <source>
        <dbReference type="Proteomes" id="UP001221142"/>
    </source>
</evidence>
<dbReference type="GO" id="GO:0016787">
    <property type="term" value="F:hydrolase activity"/>
    <property type="evidence" value="ECO:0007669"/>
    <property type="project" value="UniProtKB-KW"/>
</dbReference>
<dbReference type="Gene3D" id="3.40.50.300">
    <property type="entry name" value="P-loop containing nucleotide triphosphate hydrolases"/>
    <property type="match status" value="1"/>
</dbReference>
<dbReference type="PROSITE" id="PS51194">
    <property type="entry name" value="HELICASE_CTER"/>
    <property type="match status" value="1"/>
</dbReference>
<evidence type="ECO:0000256" key="2">
    <source>
        <dbReference type="ARBA" id="ARBA00022801"/>
    </source>
</evidence>
<evidence type="ECO:0000256" key="3">
    <source>
        <dbReference type="ARBA" id="ARBA00022840"/>
    </source>
</evidence>